<evidence type="ECO:0000259" key="1">
    <source>
        <dbReference type="Pfam" id="PF07883"/>
    </source>
</evidence>
<dbReference type="InterPro" id="IPR014710">
    <property type="entry name" value="RmlC-like_jellyroll"/>
</dbReference>
<dbReference type="CDD" id="cd06982">
    <property type="entry name" value="cupin_BauB-like"/>
    <property type="match status" value="1"/>
</dbReference>
<organism evidence="2 3">
    <name type="scientific">Roseomonas elaeocarpi</name>
    <dbReference type="NCBI Taxonomy" id="907779"/>
    <lineage>
        <taxon>Bacteria</taxon>
        <taxon>Pseudomonadati</taxon>
        <taxon>Pseudomonadota</taxon>
        <taxon>Alphaproteobacteria</taxon>
        <taxon>Acetobacterales</taxon>
        <taxon>Roseomonadaceae</taxon>
        <taxon>Roseomonas</taxon>
    </lineage>
</organism>
<dbReference type="Proteomes" id="UP001589865">
    <property type="component" value="Unassembled WGS sequence"/>
</dbReference>
<accession>A0ABV6JSS0</accession>
<reference evidence="2 3" key="1">
    <citation type="submission" date="2024-09" db="EMBL/GenBank/DDBJ databases">
        <authorList>
            <person name="Sun Q."/>
            <person name="Mori K."/>
        </authorList>
    </citation>
    <scope>NUCLEOTIDE SEQUENCE [LARGE SCALE GENOMIC DNA]</scope>
    <source>
        <strain evidence="2 3">TBRC 5777</strain>
    </source>
</reference>
<proteinExistence type="predicted"/>
<evidence type="ECO:0000313" key="3">
    <source>
        <dbReference type="Proteomes" id="UP001589865"/>
    </source>
</evidence>
<comment type="caution">
    <text evidence="2">The sequence shown here is derived from an EMBL/GenBank/DDBJ whole genome shotgun (WGS) entry which is preliminary data.</text>
</comment>
<dbReference type="InterPro" id="IPR011051">
    <property type="entry name" value="RmlC_Cupin_sf"/>
</dbReference>
<feature type="domain" description="Cupin type-2" evidence="1">
    <location>
        <begin position="34"/>
        <end position="105"/>
    </location>
</feature>
<dbReference type="InterPro" id="IPR013096">
    <property type="entry name" value="Cupin_2"/>
</dbReference>
<dbReference type="SUPFAM" id="SSF51182">
    <property type="entry name" value="RmlC-like cupins"/>
    <property type="match status" value="1"/>
</dbReference>
<dbReference type="EMBL" id="JBHLUN010000007">
    <property type="protein sequence ID" value="MFC0408774.1"/>
    <property type="molecule type" value="Genomic_DNA"/>
</dbReference>
<name>A0ABV6JSS0_9PROT</name>
<evidence type="ECO:0000313" key="2">
    <source>
        <dbReference type="EMBL" id="MFC0408774.1"/>
    </source>
</evidence>
<gene>
    <name evidence="2" type="ORF">ACFFGY_10970</name>
</gene>
<sequence>MSDLTRASAREPLRCRVPAVATLQTDNDRVRVMRWDFAPGAETGAHRHGWAYVVVPITDGTLLVEAPDGTGTRAELRAGLSYDRPAGVEHNVVNAGEAPLSFVEIEIKSFPG</sequence>
<dbReference type="RefSeq" id="WP_377044526.1">
    <property type="nucleotide sequence ID" value="NZ_JBHLUN010000007.1"/>
</dbReference>
<dbReference type="Pfam" id="PF07883">
    <property type="entry name" value="Cupin_2"/>
    <property type="match status" value="1"/>
</dbReference>
<protein>
    <submittedName>
        <fullName evidence="2">Cupin domain-containing protein</fullName>
    </submittedName>
</protein>
<dbReference type="Gene3D" id="2.60.120.10">
    <property type="entry name" value="Jelly Rolls"/>
    <property type="match status" value="1"/>
</dbReference>
<keyword evidence="3" id="KW-1185">Reference proteome</keyword>